<gene>
    <name evidence="1" type="ORF">CPAV1605_1272</name>
</gene>
<proteinExistence type="predicted"/>
<accession>A0A5E8CJQ1</accession>
<organism evidence="1">
    <name type="scientific">seawater metagenome</name>
    <dbReference type="NCBI Taxonomy" id="1561972"/>
    <lineage>
        <taxon>unclassified sequences</taxon>
        <taxon>metagenomes</taxon>
        <taxon>ecological metagenomes</taxon>
    </lineage>
</organism>
<dbReference type="EMBL" id="CABVLZ010000005">
    <property type="protein sequence ID" value="VVU95521.1"/>
    <property type="molecule type" value="Genomic_DNA"/>
</dbReference>
<protein>
    <submittedName>
        <fullName evidence="1">Uncharacterized protein</fullName>
    </submittedName>
</protein>
<reference evidence="1" key="1">
    <citation type="submission" date="2019-09" db="EMBL/GenBank/DDBJ databases">
        <authorList>
            <person name="Needham M D."/>
        </authorList>
    </citation>
    <scope>NUCLEOTIDE SEQUENCE</scope>
</reference>
<evidence type="ECO:0000313" key="1">
    <source>
        <dbReference type="EMBL" id="VVU95521.1"/>
    </source>
</evidence>
<sequence>MNGKNFLIIVALVILLLSFSSYSNSLYNKVIEFFNSSPEIVATKNKKKVKTLDTYPISLDDDFSVDNRITDISTLSVYNKKLFKLNKIFGIVAREGRRKIKITEYNGEDVTTTNPKTFNENELQSYNVNVSENEARPLLEYLFKKINSLKLKNDKSINKVKLESIDKNDISKTETKDQVKYQLAFRIGYFSNFYDQKLNDKLKKIDNLIIKCEIVGKKNYIEDVFIKEYDSKSNLSLFINKLEIVGIESDGNYLSGYDTINSNYQFLNNSKSDYKKFIKITEPQRPDTFSNEFGSKKDSKSLHAIDKKNAFSVNNNHKRISKKMNEMQRQELITDSIDSLLPDSFREPDVDDSIYSDSSIINTSENINRVLNASV</sequence>
<dbReference type="AlphaFoldDB" id="A0A5E8CJQ1"/>
<name>A0A5E8CJQ1_9ZZZZ</name>